<feature type="transmembrane region" description="Helical" evidence="9">
    <location>
        <begin position="539"/>
        <end position="561"/>
    </location>
</feature>
<feature type="region of interest" description="Disordered" evidence="8">
    <location>
        <begin position="1"/>
        <end position="48"/>
    </location>
</feature>
<dbReference type="GO" id="GO:0015791">
    <property type="term" value="P:polyol transmembrane transport"/>
    <property type="evidence" value="ECO:0007669"/>
    <property type="project" value="UniProtKB-ARBA"/>
</dbReference>
<evidence type="ECO:0000259" key="10">
    <source>
        <dbReference type="PROSITE" id="PS50850"/>
    </source>
</evidence>
<keyword evidence="3 7" id="KW-0813">Transport</keyword>
<feature type="transmembrane region" description="Helical" evidence="9">
    <location>
        <begin position="256"/>
        <end position="277"/>
    </location>
</feature>
<evidence type="ECO:0000313" key="11">
    <source>
        <dbReference type="EMBL" id="THW38348.1"/>
    </source>
</evidence>
<dbReference type="GO" id="GO:0015798">
    <property type="term" value="P:myo-inositol transport"/>
    <property type="evidence" value="ECO:0007669"/>
    <property type="project" value="UniProtKB-ARBA"/>
</dbReference>
<feature type="compositionally biased region" description="Basic and acidic residues" evidence="8">
    <location>
        <begin position="1"/>
        <end position="29"/>
    </location>
</feature>
<evidence type="ECO:0000256" key="9">
    <source>
        <dbReference type="SAM" id="Phobius"/>
    </source>
</evidence>
<dbReference type="SUPFAM" id="SSF103473">
    <property type="entry name" value="MFS general substrate transporter"/>
    <property type="match status" value="1"/>
</dbReference>
<dbReference type="Pfam" id="PF00083">
    <property type="entry name" value="Sugar_tr"/>
    <property type="match status" value="1"/>
</dbReference>
<keyword evidence="5 9" id="KW-1133">Transmembrane helix</keyword>
<reference evidence="11 12" key="1">
    <citation type="submission" date="2018-10" db="EMBL/GenBank/DDBJ databases">
        <title>Fifty Aureobasidium pullulans genomes reveal a recombining polyextremotolerant generalist.</title>
        <authorList>
            <person name="Gostincar C."/>
            <person name="Turk M."/>
            <person name="Zajc J."/>
            <person name="Gunde-Cimerman N."/>
        </authorList>
    </citation>
    <scope>NUCLEOTIDE SEQUENCE [LARGE SCALE GENOMIC DNA]</scope>
    <source>
        <strain evidence="11 12">EXF-10796</strain>
    </source>
</reference>
<dbReference type="PANTHER" id="PTHR48020:SF26">
    <property type="entry name" value="MYO-INOSITOL TRANSPORTER, PUTATIVE (AFU_ORTHOLOGUE AFUA_4G01560)-RELATED"/>
    <property type="match status" value="1"/>
</dbReference>
<name>A0AB74IQ78_AURPU</name>
<dbReference type="FunFam" id="1.20.1250.20:FF:000474">
    <property type="entry name" value="Sugar transporter, putative"/>
    <property type="match status" value="1"/>
</dbReference>
<comment type="caution">
    <text evidence="11">The sequence shown here is derived from an EMBL/GenBank/DDBJ whole genome shotgun (WGS) entry which is preliminary data.</text>
</comment>
<feature type="transmembrane region" description="Helical" evidence="9">
    <location>
        <begin position="289"/>
        <end position="308"/>
    </location>
</feature>
<sequence length="638" mass="72230">MANEKLSYDRKSAGPEGETDRIDIKDERSSGSASPEPSHEATLWERQRDPYLGKSERDVIIDLESLVQQYDLHDLKEELARGARYAYNRDDTDRLNPTEDERHWIAKEKSPAFKDKWAQTKMMYFVAFLCGSAAIVQGMDQTAVNGAQLGYFEDFNITNEWEQGLINGAPYLCSVLIGCWTSPVLNKYFGRRGTIWISCFVSIASGAWQGATFDKWQLFASRFVGGFAIGAKSSTTPAYAAECSPPRIRGALGSQWQMWTAFGIMLGFIASVAFYGIEVEGYPGLDWRLMLASTSIPPIFVCCMTFFAPESPRWLMSKGRYREAFQSLCRLRQCRLHAARDLYDIHIRLMLEHELKPKTAWARATKLFSVPRNRRAAQSAFFVMYMQQFCGVNVIAYYSSQIFVDAGFTEQRALLASMGTGIINWLFAIPGILTIDTKGRRWLLLVTFPYMAACLFFTGFSFFIPEDRGDARIACVATGIYLFMVGYSPGMGPVPFTYSAESFPLAVRDTGMAFATATCWGFNFILALTWPALQTAFTTQGAFCWYAAWNLFGFVFTWFCLPETKARPLEELDAVFNIRTRDHFAYHLIKTPVIGKKHVRLGTIVFRTMNSWRLSSHRLPNLSRDPGSVAFETEAELE</sequence>
<evidence type="ECO:0000256" key="8">
    <source>
        <dbReference type="SAM" id="MobiDB-lite"/>
    </source>
</evidence>
<keyword evidence="6 9" id="KW-0472">Membrane</keyword>
<evidence type="ECO:0000256" key="7">
    <source>
        <dbReference type="RuleBase" id="RU003346"/>
    </source>
</evidence>
<dbReference type="PROSITE" id="PS00217">
    <property type="entry name" value="SUGAR_TRANSPORT_2"/>
    <property type="match status" value="1"/>
</dbReference>
<accession>A0AB74IQ78</accession>
<proteinExistence type="inferred from homology"/>
<dbReference type="PROSITE" id="PS50850">
    <property type="entry name" value="MFS"/>
    <property type="match status" value="1"/>
</dbReference>
<dbReference type="GO" id="GO:0022857">
    <property type="term" value="F:transmembrane transporter activity"/>
    <property type="evidence" value="ECO:0007669"/>
    <property type="project" value="InterPro"/>
</dbReference>
<dbReference type="NCBIfam" id="TIGR00879">
    <property type="entry name" value="SP"/>
    <property type="match status" value="1"/>
</dbReference>
<dbReference type="InterPro" id="IPR005828">
    <property type="entry name" value="MFS_sugar_transport-like"/>
</dbReference>
<dbReference type="AlphaFoldDB" id="A0AB74IQ78"/>
<evidence type="ECO:0000256" key="3">
    <source>
        <dbReference type="ARBA" id="ARBA00022448"/>
    </source>
</evidence>
<keyword evidence="4 9" id="KW-0812">Transmembrane</keyword>
<dbReference type="InterPro" id="IPR036259">
    <property type="entry name" value="MFS_trans_sf"/>
</dbReference>
<feature type="transmembrane region" description="Helical" evidence="9">
    <location>
        <begin position="442"/>
        <end position="465"/>
    </location>
</feature>
<dbReference type="Gene3D" id="1.20.1250.20">
    <property type="entry name" value="MFS general substrate transporter like domains"/>
    <property type="match status" value="1"/>
</dbReference>
<evidence type="ECO:0000256" key="6">
    <source>
        <dbReference type="ARBA" id="ARBA00023136"/>
    </source>
</evidence>
<dbReference type="InterPro" id="IPR005829">
    <property type="entry name" value="Sugar_transporter_CS"/>
</dbReference>
<dbReference type="EMBL" id="QZAM01000189">
    <property type="protein sequence ID" value="THW38348.1"/>
    <property type="molecule type" value="Genomic_DNA"/>
</dbReference>
<feature type="domain" description="Major facilitator superfamily (MFS) profile" evidence="10">
    <location>
        <begin position="126"/>
        <end position="565"/>
    </location>
</feature>
<feature type="transmembrane region" description="Helical" evidence="9">
    <location>
        <begin position="511"/>
        <end position="533"/>
    </location>
</feature>
<dbReference type="InterPro" id="IPR020846">
    <property type="entry name" value="MFS_dom"/>
</dbReference>
<dbReference type="PANTHER" id="PTHR48020">
    <property type="entry name" value="PROTON MYO-INOSITOL COTRANSPORTER"/>
    <property type="match status" value="1"/>
</dbReference>
<gene>
    <name evidence="11" type="ORF">D6D21_07830</name>
</gene>
<evidence type="ECO:0000256" key="5">
    <source>
        <dbReference type="ARBA" id="ARBA00022989"/>
    </source>
</evidence>
<comment type="subcellular location">
    <subcellularLocation>
        <location evidence="1">Membrane</location>
        <topology evidence="1">Multi-pass membrane protein</topology>
    </subcellularLocation>
</comment>
<evidence type="ECO:0000256" key="2">
    <source>
        <dbReference type="ARBA" id="ARBA00010992"/>
    </source>
</evidence>
<dbReference type="PRINTS" id="PR00171">
    <property type="entry name" value="SUGRTRNSPORT"/>
</dbReference>
<dbReference type="InterPro" id="IPR003663">
    <property type="entry name" value="Sugar/inositol_transpt"/>
</dbReference>
<feature type="transmembrane region" description="Helical" evidence="9">
    <location>
        <begin position="471"/>
        <end position="490"/>
    </location>
</feature>
<evidence type="ECO:0000256" key="4">
    <source>
        <dbReference type="ARBA" id="ARBA00022692"/>
    </source>
</evidence>
<comment type="similarity">
    <text evidence="2 7">Belongs to the major facilitator superfamily. Sugar transporter (TC 2.A.1.1) family.</text>
</comment>
<evidence type="ECO:0000256" key="1">
    <source>
        <dbReference type="ARBA" id="ARBA00004141"/>
    </source>
</evidence>
<feature type="compositionally biased region" description="Basic and acidic residues" evidence="8">
    <location>
        <begin position="37"/>
        <end position="48"/>
    </location>
</feature>
<dbReference type="InterPro" id="IPR050814">
    <property type="entry name" value="Myo-inositol_Transporter"/>
</dbReference>
<dbReference type="Proteomes" id="UP000309076">
    <property type="component" value="Unassembled WGS sequence"/>
</dbReference>
<feature type="transmembrane region" description="Helical" evidence="9">
    <location>
        <begin position="380"/>
        <end position="400"/>
    </location>
</feature>
<organism evidence="11 12">
    <name type="scientific">Aureobasidium pullulans</name>
    <name type="common">Black yeast</name>
    <name type="synonym">Pullularia pullulans</name>
    <dbReference type="NCBI Taxonomy" id="5580"/>
    <lineage>
        <taxon>Eukaryota</taxon>
        <taxon>Fungi</taxon>
        <taxon>Dikarya</taxon>
        <taxon>Ascomycota</taxon>
        <taxon>Pezizomycotina</taxon>
        <taxon>Dothideomycetes</taxon>
        <taxon>Dothideomycetidae</taxon>
        <taxon>Dothideales</taxon>
        <taxon>Saccotheciaceae</taxon>
        <taxon>Aureobasidium</taxon>
    </lineage>
</organism>
<feature type="transmembrane region" description="Helical" evidence="9">
    <location>
        <begin position="412"/>
        <end position="435"/>
    </location>
</feature>
<evidence type="ECO:0000313" key="12">
    <source>
        <dbReference type="Proteomes" id="UP000309076"/>
    </source>
</evidence>
<protein>
    <submittedName>
        <fullName evidence="11">MFS myo-inositol transporter</fullName>
    </submittedName>
</protein>
<dbReference type="GO" id="GO:0016020">
    <property type="term" value="C:membrane"/>
    <property type="evidence" value="ECO:0007669"/>
    <property type="project" value="UniProtKB-SubCell"/>
</dbReference>